<accession>G7KRX6</accession>
<sequence length="268" mass="30764">MSYSSAMKFDIAKFDGRINFSLWKVQVKDVRIQSGLHKCGMSRHSKRNCPRGAVYEKDSESSASNVSLVLGDDEDISHKLFWEIYSLRSSSWRKFDVDHVPHNYSENGMCHDGVCHWLGENRYDSKYESYLLSFDLSNEIFLITPMPSEIDSLYVGYRWKGLLTLNGFFALISACAEYDTFHISVLGELGMKESWIKLDTVYLLSYIERPINARKNIYRFAAVMQGILVSTDSSTLMIEELGYVGRHTFLSKTIFYKGSNLLIEGINQ</sequence>
<gene>
    <name evidence="2" type="ordered locus">MTR_7g017150</name>
</gene>
<evidence type="ECO:0000313" key="3">
    <source>
        <dbReference type="EnsemblPlants" id="AES77780"/>
    </source>
</evidence>
<name>G7KRX6_MEDTR</name>
<evidence type="ECO:0000313" key="2">
    <source>
        <dbReference type="EMBL" id="AES77780.2"/>
    </source>
</evidence>
<proteinExistence type="predicted"/>
<accession>A0A0C3W2D1</accession>
<dbReference type="Proteomes" id="UP000002051">
    <property type="component" value="Unassembled WGS sequence"/>
</dbReference>
<evidence type="ECO:0000259" key="1">
    <source>
        <dbReference type="Pfam" id="PF07734"/>
    </source>
</evidence>
<dbReference type="NCBIfam" id="TIGR01640">
    <property type="entry name" value="F_box_assoc_1"/>
    <property type="match status" value="1"/>
</dbReference>
<reference evidence="2 4" key="1">
    <citation type="journal article" date="2011" name="Nature">
        <title>The Medicago genome provides insight into the evolution of rhizobial symbioses.</title>
        <authorList>
            <person name="Young N.D."/>
            <person name="Debelle F."/>
            <person name="Oldroyd G.E."/>
            <person name="Geurts R."/>
            <person name="Cannon S.B."/>
            <person name="Udvardi M.K."/>
            <person name="Benedito V.A."/>
            <person name="Mayer K.F."/>
            <person name="Gouzy J."/>
            <person name="Schoof H."/>
            <person name="Van de Peer Y."/>
            <person name="Proost S."/>
            <person name="Cook D.R."/>
            <person name="Meyers B.C."/>
            <person name="Spannagl M."/>
            <person name="Cheung F."/>
            <person name="De Mita S."/>
            <person name="Krishnakumar V."/>
            <person name="Gundlach H."/>
            <person name="Zhou S."/>
            <person name="Mudge J."/>
            <person name="Bharti A.K."/>
            <person name="Murray J.D."/>
            <person name="Naoumkina M.A."/>
            <person name="Rosen B."/>
            <person name="Silverstein K.A."/>
            <person name="Tang H."/>
            <person name="Rombauts S."/>
            <person name="Zhao P.X."/>
            <person name="Zhou P."/>
            <person name="Barbe V."/>
            <person name="Bardou P."/>
            <person name="Bechner M."/>
            <person name="Bellec A."/>
            <person name="Berger A."/>
            <person name="Berges H."/>
            <person name="Bidwell S."/>
            <person name="Bisseling T."/>
            <person name="Choisne N."/>
            <person name="Couloux A."/>
            <person name="Denny R."/>
            <person name="Deshpande S."/>
            <person name="Dai X."/>
            <person name="Doyle J.J."/>
            <person name="Dudez A.M."/>
            <person name="Farmer A.D."/>
            <person name="Fouteau S."/>
            <person name="Franken C."/>
            <person name="Gibelin C."/>
            <person name="Gish J."/>
            <person name="Goldstein S."/>
            <person name="Gonzalez A.J."/>
            <person name="Green P.J."/>
            <person name="Hallab A."/>
            <person name="Hartog M."/>
            <person name="Hua A."/>
            <person name="Humphray S.J."/>
            <person name="Jeong D.H."/>
            <person name="Jing Y."/>
            <person name="Jocker A."/>
            <person name="Kenton S.M."/>
            <person name="Kim D.J."/>
            <person name="Klee K."/>
            <person name="Lai H."/>
            <person name="Lang C."/>
            <person name="Lin S."/>
            <person name="Macmil S.L."/>
            <person name="Magdelenat G."/>
            <person name="Matthews L."/>
            <person name="McCorrison J."/>
            <person name="Monaghan E.L."/>
            <person name="Mun J.H."/>
            <person name="Najar F.Z."/>
            <person name="Nicholson C."/>
            <person name="Noirot C."/>
            <person name="O'Bleness M."/>
            <person name="Paule C.R."/>
            <person name="Poulain J."/>
            <person name="Prion F."/>
            <person name="Qin B."/>
            <person name="Qu C."/>
            <person name="Retzel E.F."/>
            <person name="Riddle C."/>
            <person name="Sallet E."/>
            <person name="Samain S."/>
            <person name="Samson N."/>
            <person name="Sanders I."/>
            <person name="Saurat O."/>
            <person name="Scarpelli C."/>
            <person name="Schiex T."/>
            <person name="Segurens B."/>
            <person name="Severin A.J."/>
            <person name="Sherrier D.J."/>
            <person name="Shi R."/>
            <person name="Sims S."/>
            <person name="Singer S.R."/>
            <person name="Sinharoy S."/>
            <person name="Sterck L."/>
            <person name="Viollet A."/>
            <person name="Wang B.B."/>
            <person name="Wang K."/>
            <person name="Wang M."/>
            <person name="Wang X."/>
            <person name="Warfsmann J."/>
            <person name="Weissenbach J."/>
            <person name="White D.D."/>
            <person name="White J.D."/>
            <person name="Wiley G.B."/>
            <person name="Wincker P."/>
            <person name="Xing Y."/>
            <person name="Yang L."/>
            <person name="Yao Z."/>
            <person name="Ying F."/>
            <person name="Zhai J."/>
            <person name="Zhou L."/>
            <person name="Zuber A."/>
            <person name="Denarie J."/>
            <person name="Dixon R.A."/>
            <person name="May G.D."/>
            <person name="Schwartz D.C."/>
            <person name="Rogers J."/>
            <person name="Quetier F."/>
            <person name="Town C.D."/>
            <person name="Roe B.A."/>
        </authorList>
    </citation>
    <scope>NUCLEOTIDE SEQUENCE [LARGE SCALE GENOMIC DNA]</scope>
    <source>
        <strain evidence="2">A17</strain>
        <strain evidence="3 4">cv. Jemalong A17</strain>
    </source>
</reference>
<dbReference type="EMBL" id="CM001223">
    <property type="protein sequence ID" value="AES77780.2"/>
    <property type="molecule type" value="Genomic_DNA"/>
</dbReference>
<dbReference type="AlphaFoldDB" id="G7KRX6"/>
<evidence type="ECO:0000313" key="4">
    <source>
        <dbReference type="Proteomes" id="UP000002051"/>
    </source>
</evidence>
<dbReference type="PaxDb" id="3880-AES77780"/>
<dbReference type="HOGENOM" id="CLU_1039632_0_0_1"/>
<organism evidence="2 4">
    <name type="scientific">Medicago truncatula</name>
    <name type="common">Barrel medic</name>
    <name type="synonym">Medicago tribuloides</name>
    <dbReference type="NCBI Taxonomy" id="3880"/>
    <lineage>
        <taxon>Eukaryota</taxon>
        <taxon>Viridiplantae</taxon>
        <taxon>Streptophyta</taxon>
        <taxon>Embryophyta</taxon>
        <taxon>Tracheophyta</taxon>
        <taxon>Spermatophyta</taxon>
        <taxon>Magnoliopsida</taxon>
        <taxon>eudicotyledons</taxon>
        <taxon>Gunneridae</taxon>
        <taxon>Pentapetalae</taxon>
        <taxon>rosids</taxon>
        <taxon>fabids</taxon>
        <taxon>Fabales</taxon>
        <taxon>Fabaceae</taxon>
        <taxon>Papilionoideae</taxon>
        <taxon>50 kb inversion clade</taxon>
        <taxon>NPAAA clade</taxon>
        <taxon>Hologalegina</taxon>
        <taxon>IRL clade</taxon>
        <taxon>Trifolieae</taxon>
        <taxon>Medicago</taxon>
    </lineage>
</organism>
<dbReference type="InterPro" id="IPR006527">
    <property type="entry name" value="F-box-assoc_dom_typ1"/>
</dbReference>
<reference evidence="3" key="3">
    <citation type="submission" date="2015-04" db="UniProtKB">
        <authorList>
            <consortium name="EnsemblPlants"/>
        </authorList>
    </citation>
    <scope>IDENTIFICATION</scope>
    <source>
        <strain evidence="3">cv. Jemalong A17</strain>
    </source>
</reference>
<feature type="domain" description="F-box associated beta-propeller type 1" evidence="1">
    <location>
        <begin position="47"/>
        <end position="198"/>
    </location>
</feature>
<protein>
    <submittedName>
        <fullName evidence="2">F-box protein interaction domain protein</fullName>
    </submittedName>
</protein>
<keyword evidence="4" id="KW-1185">Reference proteome</keyword>
<dbReference type="InterPro" id="IPR017451">
    <property type="entry name" value="F-box-assoc_interact_dom"/>
</dbReference>
<reference evidence="2 4" key="2">
    <citation type="journal article" date="2014" name="BMC Genomics">
        <title>An improved genome release (version Mt4.0) for the model legume Medicago truncatula.</title>
        <authorList>
            <person name="Tang H."/>
            <person name="Krishnakumar V."/>
            <person name="Bidwell S."/>
            <person name="Rosen B."/>
            <person name="Chan A."/>
            <person name="Zhou S."/>
            <person name="Gentzbittel L."/>
            <person name="Childs K.L."/>
            <person name="Yandell M."/>
            <person name="Gundlach H."/>
            <person name="Mayer K.F."/>
            <person name="Schwartz D.C."/>
            <person name="Town C.D."/>
        </authorList>
    </citation>
    <scope>GENOME REANNOTATION</scope>
    <source>
        <strain evidence="3 4">cv. Jemalong A17</strain>
    </source>
</reference>
<dbReference type="EnsemblPlants" id="AES77780">
    <property type="protein sequence ID" value="AES77780"/>
    <property type="gene ID" value="MTR_7g017150"/>
</dbReference>
<dbReference type="Pfam" id="PF07734">
    <property type="entry name" value="FBA_1"/>
    <property type="match status" value="1"/>
</dbReference>